<evidence type="ECO:0000256" key="3">
    <source>
        <dbReference type="ARBA" id="ARBA00009759"/>
    </source>
</evidence>
<dbReference type="GO" id="GO:0007165">
    <property type="term" value="P:signal transduction"/>
    <property type="evidence" value="ECO:0007669"/>
    <property type="project" value="TreeGrafter"/>
</dbReference>
<dbReference type="GO" id="GO:0046854">
    <property type="term" value="P:phosphatidylinositol phosphate biosynthetic process"/>
    <property type="evidence" value="ECO:0007669"/>
    <property type="project" value="InterPro"/>
</dbReference>
<feature type="binding site" evidence="7">
    <location>
        <position position="67"/>
    </location>
    <ligand>
        <name>Mg(2+)</name>
        <dbReference type="ChEBI" id="CHEBI:18420"/>
        <label>1</label>
        <note>catalytic</note>
    </ligand>
</feature>
<evidence type="ECO:0000256" key="5">
    <source>
        <dbReference type="ARBA" id="ARBA00022801"/>
    </source>
</evidence>
<name>A0A1F6P2L9_9BACT</name>
<dbReference type="CDD" id="cd01639">
    <property type="entry name" value="IMPase"/>
    <property type="match status" value="1"/>
</dbReference>
<dbReference type="AlphaFoldDB" id="A0A1F6P2L9"/>
<comment type="caution">
    <text evidence="9">The sequence shown here is derived from an EMBL/GenBank/DDBJ whole genome shotgun (WGS) entry which is preliminary data.</text>
</comment>
<accession>A0A1F6P2L9</accession>
<reference evidence="9 10" key="1">
    <citation type="journal article" date="2016" name="Nat. Commun.">
        <title>Thousands of microbial genomes shed light on interconnected biogeochemical processes in an aquifer system.</title>
        <authorList>
            <person name="Anantharaman K."/>
            <person name="Brown C.T."/>
            <person name="Hug L.A."/>
            <person name="Sharon I."/>
            <person name="Castelle C.J."/>
            <person name="Probst A.J."/>
            <person name="Thomas B.C."/>
            <person name="Singh A."/>
            <person name="Wilkins M.J."/>
            <person name="Karaoz U."/>
            <person name="Brodie E.L."/>
            <person name="Williams K.H."/>
            <person name="Hubbard S.S."/>
            <person name="Banfield J.F."/>
        </authorList>
    </citation>
    <scope>NUCLEOTIDE SEQUENCE [LARGE SCALE GENOMIC DNA]</scope>
</reference>
<dbReference type="PROSITE" id="PS00629">
    <property type="entry name" value="IMP_1"/>
    <property type="match status" value="1"/>
</dbReference>
<keyword evidence="4 7" id="KW-0479">Metal-binding</keyword>
<organism evidence="9 10">
    <name type="scientific">Candidatus Magasanikbacteria bacterium RIFOXYC2_FULL_40_16</name>
    <dbReference type="NCBI Taxonomy" id="1798703"/>
    <lineage>
        <taxon>Bacteria</taxon>
        <taxon>Candidatus Magasanikiibacteriota</taxon>
    </lineage>
</organism>
<dbReference type="GO" id="GO:0006020">
    <property type="term" value="P:inositol metabolic process"/>
    <property type="evidence" value="ECO:0007669"/>
    <property type="project" value="TreeGrafter"/>
</dbReference>
<dbReference type="InterPro" id="IPR020583">
    <property type="entry name" value="Inositol_monoP_metal-BS"/>
</dbReference>
<comment type="catalytic activity">
    <reaction evidence="1 8">
        <text>a myo-inositol phosphate + H2O = myo-inositol + phosphate</text>
        <dbReference type="Rhea" id="RHEA:24056"/>
        <dbReference type="ChEBI" id="CHEBI:15377"/>
        <dbReference type="ChEBI" id="CHEBI:17268"/>
        <dbReference type="ChEBI" id="CHEBI:43474"/>
        <dbReference type="ChEBI" id="CHEBI:84139"/>
        <dbReference type="EC" id="3.1.3.25"/>
    </reaction>
</comment>
<comment type="cofactor">
    <cofactor evidence="2 7 8">
        <name>Mg(2+)</name>
        <dbReference type="ChEBI" id="CHEBI:18420"/>
    </cofactor>
</comment>
<evidence type="ECO:0000256" key="2">
    <source>
        <dbReference type="ARBA" id="ARBA00001946"/>
    </source>
</evidence>
<dbReference type="InterPro" id="IPR033942">
    <property type="entry name" value="IMPase"/>
</dbReference>
<dbReference type="PROSITE" id="PS00630">
    <property type="entry name" value="IMP_2"/>
    <property type="match status" value="1"/>
</dbReference>
<dbReference type="SUPFAM" id="SSF56655">
    <property type="entry name" value="Carbohydrate phosphatase"/>
    <property type="match status" value="1"/>
</dbReference>
<keyword evidence="5 8" id="KW-0378">Hydrolase</keyword>
<dbReference type="PANTHER" id="PTHR20854:SF4">
    <property type="entry name" value="INOSITOL-1-MONOPHOSPHATASE-RELATED"/>
    <property type="match status" value="1"/>
</dbReference>
<comment type="similarity">
    <text evidence="3 8">Belongs to the inositol monophosphatase superfamily.</text>
</comment>
<keyword evidence="6 7" id="KW-0460">Magnesium</keyword>
<feature type="binding site" evidence="7">
    <location>
        <position position="83"/>
    </location>
    <ligand>
        <name>Mg(2+)</name>
        <dbReference type="ChEBI" id="CHEBI:18420"/>
        <label>1</label>
        <note>catalytic</note>
    </ligand>
</feature>
<dbReference type="Proteomes" id="UP000178895">
    <property type="component" value="Unassembled WGS sequence"/>
</dbReference>
<feature type="binding site" evidence="7">
    <location>
        <position position="210"/>
    </location>
    <ligand>
        <name>Mg(2+)</name>
        <dbReference type="ChEBI" id="CHEBI:18420"/>
        <label>1</label>
        <note>catalytic</note>
    </ligand>
</feature>
<evidence type="ECO:0000313" key="9">
    <source>
        <dbReference type="EMBL" id="OGH90419.1"/>
    </source>
</evidence>
<evidence type="ECO:0000256" key="6">
    <source>
        <dbReference type="ARBA" id="ARBA00022842"/>
    </source>
</evidence>
<evidence type="ECO:0000256" key="1">
    <source>
        <dbReference type="ARBA" id="ARBA00001033"/>
    </source>
</evidence>
<feature type="binding site" evidence="7">
    <location>
        <position position="85"/>
    </location>
    <ligand>
        <name>Mg(2+)</name>
        <dbReference type="ChEBI" id="CHEBI:18420"/>
        <label>1</label>
        <note>catalytic</note>
    </ligand>
</feature>
<dbReference type="Gene3D" id="3.30.540.10">
    <property type="entry name" value="Fructose-1,6-Bisphosphatase, subunit A, domain 1"/>
    <property type="match status" value="1"/>
</dbReference>
<sequence length="259" mass="28757">MTKELKTAISIIKKTNRILKRKFQRNGTAVLKYKDQTEIVTKVDMEINEYIIKEIKKVFPDHNIISEEADKIDNHSDSTWYIDPIDGTSNFSYGFPEFATCLGFAKNNNLQLGVIGLPQIGDVCYAEKTAGAKCNGKKIKVSGVSSLDKSMLLVCRGHAEKSRLMFVEFFEKIKMRRCRLRMFNSAGIELSAVANGQADGCVLAGIKDWDVAAGVVLIREAGGKATNFKGEDWKQGDDTIVASNGLIHNELIELTKNIS</sequence>
<evidence type="ECO:0000256" key="4">
    <source>
        <dbReference type="ARBA" id="ARBA00022723"/>
    </source>
</evidence>
<dbReference type="PANTHER" id="PTHR20854">
    <property type="entry name" value="INOSITOL MONOPHOSPHATASE"/>
    <property type="match status" value="1"/>
</dbReference>
<dbReference type="GO" id="GO:0046872">
    <property type="term" value="F:metal ion binding"/>
    <property type="evidence" value="ECO:0007669"/>
    <property type="project" value="UniProtKB-KW"/>
</dbReference>
<dbReference type="EMBL" id="MFQY01000002">
    <property type="protein sequence ID" value="OGH90419.1"/>
    <property type="molecule type" value="Genomic_DNA"/>
</dbReference>
<evidence type="ECO:0000313" key="10">
    <source>
        <dbReference type="Proteomes" id="UP000178895"/>
    </source>
</evidence>
<dbReference type="Gene3D" id="3.40.190.80">
    <property type="match status" value="1"/>
</dbReference>
<dbReference type="InterPro" id="IPR000760">
    <property type="entry name" value="Inositol_monophosphatase-like"/>
</dbReference>
<evidence type="ECO:0000256" key="7">
    <source>
        <dbReference type="PIRSR" id="PIRSR600760-2"/>
    </source>
</evidence>
<dbReference type="PRINTS" id="PR00377">
    <property type="entry name" value="IMPHPHTASES"/>
</dbReference>
<dbReference type="InterPro" id="IPR020550">
    <property type="entry name" value="Inositol_monophosphatase_CS"/>
</dbReference>
<protein>
    <recommendedName>
        <fullName evidence="8">Inositol-1-monophosphatase</fullName>
        <ecNumber evidence="8">3.1.3.25</ecNumber>
    </recommendedName>
</protein>
<proteinExistence type="inferred from homology"/>
<feature type="binding site" evidence="7">
    <location>
        <position position="86"/>
    </location>
    <ligand>
        <name>Mg(2+)</name>
        <dbReference type="ChEBI" id="CHEBI:18420"/>
        <label>1</label>
        <note>catalytic</note>
    </ligand>
</feature>
<dbReference type="Pfam" id="PF00459">
    <property type="entry name" value="Inositol_P"/>
    <property type="match status" value="1"/>
</dbReference>
<dbReference type="EC" id="3.1.3.25" evidence="8"/>
<gene>
    <name evidence="9" type="ORF">A2469_01445</name>
</gene>
<dbReference type="GO" id="GO:0008934">
    <property type="term" value="F:inositol monophosphate 1-phosphatase activity"/>
    <property type="evidence" value="ECO:0007669"/>
    <property type="project" value="InterPro"/>
</dbReference>
<evidence type="ECO:0000256" key="8">
    <source>
        <dbReference type="RuleBase" id="RU364068"/>
    </source>
</evidence>